<reference evidence="2" key="1">
    <citation type="submission" date="2020-07" db="EMBL/GenBank/DDBJ databases">
        <title>The High-quality genome of the commercially important snow crab, Chionoecetes opilio.</title>
        <authorList>
            <person name="Jeong J.-H."/>
            <person name="Ryu S."/>
        </authorList>
    </citation>
    <scope>NUCLEOTIDE SEQUENCE</scope>
    <source>
        <strain evidence="2">MADBK_172401_WGS</strain>
        <tissue evidence="2">Digestive gland</tissue>
    </source>
</reference>
<gene>
    <name evidence="2" type="ORF">GWK47_053025</name>
</gene>
<evidence type="ECO:0000256" key="1">
    <source>
        <dbReference type="SAM" id="MobiDB-lite"/>
    </source>
</evidence>
<evidence type="ECO:0000313" key="3">
    <source>
        <dbReference type="Proteomes" id="UP000770661"/>
    </source>
</evidence>
<name>A0A8J5CR35_CHIOP</name>
<dbReference type="OrthoDB" id="6382908at2759"/>
<keyword evidence="3" id="KW-1185">Reference proteome</keyword>
<feature type="region of interest" description="Disordered" evidence="1">
    <location>
        <begin position="214"/>
        <end position="239"/>
    </location>
</feature>
<dbReference type="Proteomes" id="UP000770661">
    <property type="component" value="Unassembled WGS sequence"/>
</dbReference>
<evidence type="ECO:0000313" key="2">
    <source>
        <dbReference type="EMBL" id="KAG0718155.1"/>
    </source>
</evidence>
<organism evidence="2 3">
    <name type="scientific">Chionoecetes opilio</name>
    <name type="common">Atlantic snow crab</name>
    <name type="synonym">Cancer opilio</name>
    <dbReference type="NCBI Taxonomy" id="41210"/>
    <lineage>
        <taxon>Eukaryota</taxon>
        <taxon>Metazoa</taxon>
        <taxon>Ecdysozoa</taxon>
        <taxon>Arthropoda</taxon>
        <taxon>Crustacea</taxon>
        <taxon>Multicrustacea</taxon>
        <taxon>Malacostraca</taxon>
        <taxon>Eumalacostraca</taxon>
        <taxon>Eucarida</taxon>
        <taxon>Decapoda</taxon>
        <taxon>Pleocyemata</taxon>
        <taxon>Brachyura</taxon>
        <taxon>Eubrachyura</taxon>
        <taxon>Majoidea</taxon>
        <taxon>Majidae</taxon>
        <taxon>Chionoecetes</taxon>
    </lineage>
</organism>
<dbReference type="EMBL" id="JACEEZ010016561">
    <property type="protein sequence ID" value="KAG0718155.1"/>
    <property type="molecule type" value="Genomic_DNA"/>
</dbReference>
<sequence length="380" mass="42603">MCHRSKKQPIQCWREDSKAKYSGQSGAGKGVGVVWREAAARPLADNTIPPLTRPNRSVAVVTRTRARSPYSPHHHQQHLSSCKWPTQWKEAEWWPSTKKKTAKRDPKNYHPNCLLTPLWENPGVTHTAKIQTPLGRPTISLKLPAIWFSGRKVSCRPVLLQSASWNHSCIGNGTFVVALDIGVGTEVSRQAEEPWDCAKRPYCNSQDYLKTGHLTGGDQRPQFRASNPPRPANPPGQRMGSSVDVYFNDILQLSFLRPGLRDDCTLAFPCDRRDWQGQVCSYHLALDNIVTWRVDGRFTWPLTKTQACLSSEPGHRQPAWHRTYGLRAESLPFRDPSPSLGWSVMGNDLSSGHARRVENNSAWRLSCGPAHLPPSKCQGG</sequence>
<proteinExistence type="predicted"/>
<comment type="caution">
    <text evidence="2">The sequence shown here is derived from an EMBL/GenBank/DDBJ whole genome shotgun (WGS) entry which is preliminary data.</text>
</comment>
<protein>
    <submittedName>
        <fullName evidence="2">Uncharacterized protein</fullName>
    </submittedName>
</protein>
<dbReference type="AlphaFoldDB" id="A0A8J5CR35"/>
<accession>A0A8J5CR35</accession>